<keyword evidence="2" id="KW-1185">Reference proteome</keyword>
<evidence type="ECO:0000313" key="2">
    <source>
        <dbReference type="Proteomes" id="UP001272242"/>
    </source>
</evidence>
<gene>
    <name evidence="1" type="ORF">R5W23_002340</name>
</gene>
<protein>
    <submittedName>
        <fullName evidence="1">Uncharacterized protein</fullName>
    </submittedName>
</protein>
<organism evidence="1 2">
    <name type="scientific">Gemmata algarum</name>
    <dbReference type="NCBI Taxonomy" id="2975278"/>
    <lineage>
        <taxon>Bacteria</taxon>
        <taxon>Pseudomonadati</taxon>
        <taxon>Planctomycetota</taxon>
        <taxon>Planctomycetia</taxon>
        <taxon>Gemmatales</taxon>
        <taxon>Gemmataceae</taxon>
        <taxon>Gemmata</taxon>
    </lineage>
</organism>
<dbReference type="EMBL" id="JAXBLV010000189">
    <property type="protein sequence ID" value="MDY3561081.1"/>
    <property type="molecule type" value="Genomic_DNA"/>
</dbReference>
<reference evidence="2" key="1">
    <citation type="journal article" date="2023" name="Mar. Drugs">
        <title>Gemmata algarum, a Novel Planctomycete Isolated from an Algal Mat, Displays Antimicrobial Activity.</title>
        <authorList>
            <person name="Kumar G."/>
            <person name="Kallscheuer N."/>
            <person name="Kashif M."/>
            <person name="Ahamad S."/>
            <person name="Jagadeeshwari U."/>
            <person name="Pannikurungottu S."/>
            <person name="Haufschild T."/>
            <person name="Kabuu M."/>
            <person name="Sasikala C."/>
            <person name="Jogler C."/>
            <person name="Ramana C."/>
        </authorList>
    </citation>
    <scope>NUCLEOTIDE SEQUENCE [LARGE SCALE GENOMIC DNA]</scope>
    <source>
        <strain evidence="2">JC673</strain>
    </source>
</reference>
<proteinExistence type="predicted"/>
<evidence type="ECO:0000313" key="1">
    <source>
        <dbReference type="EMBL" id="MDY3561081.1"/>
    </source>
</evidence>
<name>A0ABU5F0I3_9BACT</name>
<dbReference type="RefSeq" id="WP_320687551.1">
    <property type="nucleotide sequence ID" value="NZ_JAXBLV010000189.1"/>
</dbReference>
<comment type="caution">
    <text evidence="1">The sequence shown here is derived from an EMBL/GenBank/DDBJ whole genome shotgun (WGS) entry which is preliminary data.</text>
</comment>
<accession>A0ABU5F0I3</accession>
<sequence>MLEHAAQSGRGLIPNANGDVRIYGNPVGVCHHRAGHLPQRGDIERFVPTGRCVHLV</sequence>
<dbReference type="Proteomes" id="UP001272242">
    <property type="component" value="Unassembled WGS sequence"/>
</dbReference>